<evidence type="ECO:0000256" key="2">
    <source>
        <dbReference type="ARBA" id="ARBA00004443"/>
    </source>
</evidence>
<evidence type="ECO:0000256" key="5">
    <source>
        <dbReference type="ARBA" id="ARBA00022946"/>
    </source>
</evidence>
<dbReference type="FunFam" id="3.30.460.10:FF:000044">
    <property type="entry name" value="ATPase synthesis protein 25, mitochondrial"/>
    <property type="match status" value="1"/>
</dbReference>
<evidence type="ECO:0000256" key="7">
    <source>
        <dbReference type="ARBA" id="ARBA00023136"/>
    </source>
</evidence>
<dbReference type="GO" id="GO:0048255">
    <property type="term" value="P:mRNA stabilization"/>
    <property type="evidence" value="ECO:0007669"/>
    <property type="project" value="TreeGrafter"/>
</dbReference>
<comment type="similarity">
    <text evidence="3 8">Belongs to the ATP25 family.</text>
</comment>
<dbReference type="OrthoDB" id="107372at2759"/>
<keyword evidence="10" id="KW-1185">Reference proteome</keyword>
<feature type="region of interest" description="Disordered" evidence="9">
    <location>
        <begin position="342"/>
        <end position="405"/>
    </location>
</feature>
<evidence type="ECO:0000256" key="8">
    <source>
        <dbReference type="RuleBase" id="RU367062"/>
    </source>
</evidence>
<evidence type="ECO:0000256" key="6">
    <source>
        <dbReference type="ARBA" id="ARBA00023128"/>
    </source>
</evidence>
<comment type="function">
    <text evidence="1">Probable mitochondrial mRNA stabilization factor.</text>
</comment>
<feature type="region of interest" description="Disordered" evidence="9">
    <location>
        <begin position="105"/>
        <end position="124"/>
    </location>
</feature>
<feature type="compositionally biased region" description="Polar residues" evidence="9">
    <location>
        <begin position="39"/>
        <end position="65"/>
    </location>
</feature>
<reference evidence="11" key="2">
    <citation type="submission" date="2020-04" db="EMBL/GenBank/DDBJ databases">
        <authorList>
            <consortium name="NCBI Genome Project"/>
        </authorList>
    </citation>
    <scope>NUCLEOTIDE SEQUENCE</scope>
    <source>
        <strain evidence="11">CBS 342.82</strain>
    </source>
</reference>
<feature type="compositionally biased region" description="Basic and acidic residues" evidence="9">
    <location>
        <begin position="394"/>
        <end position="405"/>
    </location>
</feature>
<reference evidence="11" key="1">
    <citation type="submission" date="2020-01" db="EMBL/GenBank/DDBJ databases">
        <authorList>
            <consortium name="DOE Joint Genome Institute"/>
            <person name="Haridas S."/>
            <person name="Albert R."/>
            <person name="Binder M."/>
            <person name="Bloem J."/>
            <person name="Labutti K."/>
            <person name="Salamov A."/>
            <person name="Andreopoulos B."/>
            <person name="Baker S.E."/>
            <person name="Barry K."/>
            <person name="Bills G."/>
            <person name="Bluhm B.H."/>
            <person name="Cannon C."/>
            <person name="Castanera R."/>
            <person name="Culley D.E."/>
            <person name="Daum C."/>
            <person name="Ezra D."/>
            <person name="Gonzalez J.B."/>
            <person name="Henrissat B."/>
            <person name="Kuo A."/>
            <person name="Liang C."/>
            <person name="Lipzen A."/>
            <person name="Lutzoni F."/>
            <person name="Magnuson J."/>
            <person name="Mondo S."/>
            <person name="Nolan M."/>
            <person name="Ohm R."/>
            <person name="Pangilinan J."/>
            <person name="Park H.-J."/>
            <person name="Ramirez L."/>
            <person name="Alfaro M."/>
            <person name="Sun H."/>
            <person name="Tritt A."/>
            <person name="Yoshinaga Y."/>
            <person name="Zwiers L.-H."/>
            <person name="Turgeon B.G."/>
            <person name="Goodwin S.B."/>
            <person name="Spatafora J.W."/>
            <person name="Crous P.W."/>
            <person name="Grigoriev I.V."/>
        </authorList>
    </citation>
    <scope>NUCLEOTIDE SEQUENCE</scope>
    <source>
        <strain evidence="11">CBS 342.82</strain>
    </source>
</reference>
<comment type="subcellular location">
    <subcellularLocation>
        <location evidence="2 8">Mitochondrion inner membrane</location>
        <topology evidence="2 8">Peripheral membrane protein</topology>
        <orientation evidence="2 8">Matrix side</orientation>
    </subcellularLocation>
</comment>
<dbReference type="InterPro" id="IPR043519">
    <property type="entry name" value="NT_sf"/>
</dbReference>
<keyword evidence="4 8" id="KW-0999">Mitochondrion inner membrane</keyword>
<dbReference type="AlphaFoldDB" id="A0A6J3M4H1"/>
<feature type="compositionally biased region" description="Polar residues" evidence="9">
    <location>
        <begin position="105"/>
        <end position="116"/>
    </location>
</feature>
<evidence type="ECO:0000256" key="3">
    <source>
        <dbReference type="ARBA" id="ARBA00010787"/>
    </source>
</evidence>
<protein>
    <recommendedName>
        <fullName evidence="8">ATPase synthesis protein 25</fullName>
    </recommendedName>
</protein>
<accession>A0A6J3M4H1</accession>
<dbReference type="RefSeq" id="XP_033458843.1">
    <property type="nucleotide sequence ID" value="XM_033603262.1"/>
</dbReference>
<dbReference type="GO" id="GO:0140053">
    <property type="term" value="P:mitochondrial gene expression"/>
    <property type="evidence" value="ECO:0007669"/>
    <property type="project" value="UniProtKB-UniRule"/>
</dbReference>
<evidence type="ECO:0000313" key="11">
    <source>
        <dbReference type="RefSeq" id="XP_033458843.1"/>
    </source>
</evidence>
<dbReference type="GeneID" id="54361062"/>
<evidence type="ECO:0000256" key="4">
    <source>
        <dbReference type="ARBA" id="ARBA00022792"/>
    </source>
</evidence>
<organism evidence="11">
    <name type="scientific">Dissoconium aciculare CBS 342.82</name>
    <dbReference type="NCBI Taxonomy" id="1314786"/>
    <lineage>
        <taxon>Eukaryota</taxon>
        <taxon>Fungi</taxon>
        <taxon>Dikarya</taxon>
        <taxon>Ascomycota</taxon>
        <taxon>Pezizomycotina</taxon>
        <taxon>Dothideomycetes</taxon>
        <taxon>Dothideomycetidae</taxon>
        <taxon>Mycosphaerellales</taxon>
        <taxon>Dissoconiaceae</taxon>
        <taxon>Dissoconium</taxon>
    </lineage>
</organism>
<evidence type="ECO:0000313" key="10">
    <source>
        <dbReference type="Proteomes" id="UP000504637"/>
    </source>
</evidence>
<dbReference type="Proteomes" id="UP000504637">
    <property type="component" value="Unplaced"/>
</dbReference>
<dbReference type="PANTHER" id="PTHR28087:SF1">
    <property type="entry name" value="ATPASE SYNTHESIS PROTEIN 25, MITOCHONDRIAL"/>
    <property type="match status" value="1"/>
</dbReference>
<dbReference type="GO" id="GO:0005743">
    <property type="term" value="C:mitochondrial inner membrane"/>
    <property type="evidence" value="ECO:0007669"/>
    <property type="project" value="UniProtKB-SubCell"/>
</dbReference>
<feature type="region of interest" description="Disordered" evidence="9">
    <location>
        <begin position="39"/>
        <end position="66"/>
    </location>
</feature>
<dbReference type="InterPro" id="IPR040152">
    <property type="entry name" value="Atp25"/>
</dbReference>
<comment type="function">
    <text evidence="8">Mitochondrial mRNA stabilization factor.</text>
</comment>
<proteinExistence type="inferred from homology"/>
<name>A0A6J3M4H1_9PEZI</name>
<reference evidence="11" key="3">
    <citation type="submission" date="2025-08" db="UniProtKB">
        <authorList>
            <consortium name="RefSeq"/>
        </authorList>
    </citation>
    <scope>IDENTIFICATION</scope>
    <source>
        <strain evidence="11">CBS 342.82</strain>
    </source>
</reference>
<feature type="compositionally biased region" description="Polar residues" evidence="9">
    <location>
        <begin position="359"/>
        <end position="373"/>
    </location>
</feature>
<keyword evidence="6 8" id="KW-0496">Mitochondrion</keyword>
<dbReference type="Gene3D" id="3.30.460.10">
    <property type="entry name" value="Beta Polymerase, domain 2"/>
    <property type="match status" value="1"/>
</dbReference>
<keyword evidence="5 8" id="KW-0809">Transit peptide</keyword>
<sequence length="405" mass="45006">MSIRTANSCNNCRRWVLRTFITSIGGPALQIQRRAFTSSLTPQETNEGSDSPQATSNTNITSDIPSSAFLKPTEEDAESSSIISQLQQSSSSSIPWYLQNQPAVTEQSQSKISSRQKLPDLPEHSPQLLQPLLEHISTNLGLDDLSVLDLRPMDPPPALGANLLMIIGTTRSEKHLHVSADRLCRWLRTEHGLSPYADGLLGRNELKLKMRRLTKKKKLLSAVGANTYDDDADLDDGIRTGWVCVNIGTVEGGELPKTPEQIEREANIVGFNTSVAGSKIVVQMMTEERREALNLEKLWTGILRRNIKAKNGILGLEEVEEEEEQVPVVYNAPKREKKVYKAPAMEEETAEPFLEHTQTENVLSSENSTPSQGGEQGAVKPKASYVPFQPAKELPTKRNQRYERV</sequence>
<keyword evidence="7 8" id="KW-0472">Membrane</keyword>
<gene>
    <name evidence="11" type="ORF">K489DRAFT_371768</name>
</gene>
<evidence type="ECO:0000256" key="9">
    <source>
        <dbReference type="SAM" id="MobiDB-lite"/>
    </source>
</evidence>
<dbReference type="PANTHER" id="PTHR28087">
    <property type="entry name" value="ATPASE SYNTHESIS PROTEIN 25, MITOCHONDRIAL"/>
    <property type="match status" value="1"/>
</dbReference>
<evidence type="ECO:0000256" key="1">
    <source>
        <dbReference type="ARBA" id="ARBA00003470"/>
    </source>
</evidence>